<dbReference type="Proteomes" id="UP001153709">
    <property type="component" value="Chromosome 1"/>
</dbReference>
<feature type="transmembrane region" description="Helical" evidence="1">
    <location>
        <begin position="200"/>
        <end position="225"/>
    </location>
</feature>
<keyword evidence="1" id="KW-0472">Membrane</keyword>
<dbReference type="OrthoDB" id="7323052at2759"/>
<dbReference type="CDD" id="cd00064">
    <property type="entry name" value="FU"/>
    <property type="match status" value="1"/>
</dbReference>
<protein>
    <submittedName>
        <fullName evidence="2">Uncharacterized protein</fullName>
    </submittedName>
</protein>
<keyword evidence="1" id="KW-0812">Transmembrane</keyword>
<dbReference type="InterPro" id="IPR006212">
    <property type="entry name" value="Furin_repeat"/>
</dbReference>
<dbReference type="AlphaFoldDB" id="A0A9N9X9R9"/>
<reference evidence="2" key="1">
    <citation type="submission" date="2022-01" db="EMBL/GenBank/DDBJ databases">
        <authorList>
            <person name="King R."/>
        </authorList>
    </citation>
    <scope>NUCLEOTIDE SEQUENCE</scope>
</reference>
<accession>A0A9N9X9R9</accession>
<proteinExistence type="predicted"/>
<evidence type="ECO:0000313" key="3">
    <source>
        <dbReference type="Proteomes" id="UP001153709"/>
    </source>
</evidence>
<keyword evidence="1" id="KW-1133">Transmembrane helix</keyword>
<sequence length="463" mass="52683">MYTLLKYKNTGYSEKPQRKIKKSRFQHRCWTRVREALNVDLDFEEFVNLDDDVAICGELTYAEIVSYAVAGEQETEVEAEDDVDEELVSQPDITSNDARDALNVLKCYFLKKNALNDGGVKSITVLECEIDNLTQDCGIQDCLHCGSKGCIKCADLMVYPSRECVSKCPFGHVQKWSTMVDYVGKICQHNGNFLGLSNNAMAVLTGVVTGSIVCIVLLTCAVLYIKFRRKTLPPLSETSSEIDDSPERKDFVKQLETLRPYAQSYLDMLNDTRRQIRELHSDGDTSAISAYRPVIRDLAKILLLLNRPVDRLAVPDDWEHLFNWADKVLKRYKRMSETSHLQVAQLVDFLQGPVVTPDLTRDIDSSRGSTTMSTFKPNQVFGSSLSLQDIAINNFTSNYDSKCHLPLNPQWKFEYSLVNNLPSSEFNPASWKNSKEYLNNSIFLEDDFYQLGFRPQDEITTEL</sequence>
<name>A0A9N9X9R9_DIABA</name>
<keyword evidence="3" id="KW-1185">Reference proteome</keyword>
<evidence type="ECO:0000313" key="2">
    <source>
        <dbReference type="EMBL" id="CAG9827513.1"/>
    </source>
</evidence>
<gene>
    <name evidence="2" type="ORF">DIABBA_LOCUS1504</name>
</gene>
<organism evidence="2 3">
    <name type="scientific">Diabrotica balteata</name>
    <name type="common">Banded cucumber beetle</name>
    <dbReference type="NCBI Taxonomy" id="107213"/>
    <lineage>
        <taxon>Eukaryota</taxon>
        <taxon>Metazoa</taxon>
        <taxon>Ecdysozoa</taxon>
        <taxon>Arthropoda</taxon>
        <taxon>Hexapoda</taxon>
        <taxon>Insecta</taxon>
        <taxon>Pterygota</taxon>
        <taxon>Neoptera</taxon>
        <taxon>Endopterygota</taxon>
        <taxon>Coleoptera</taxon>
        <taxon>Polyphaga</taxon>
        <taxon>Cucujiformia</taxon>
        <taxon>Chrysomeloidea</taxon>
        <taxon>Chrysomelidae</taxon>
        <taxon>Galerucinae</taxon>
        <taxon>Diabroticina</taxon>
        <taxon>Diabroticites</taxon>
        <taxon>Diabrotica</taxon>
    </lineage>
</organism>
<dbReference type="EMBL" id="OU898276">
    <property type="protein sequence ID" value="CAG9827513.1"/>
    <property type="molecule type" value="Genomic_DNA"/>
</dbReference>
<evidence type="ECO:0000256" key="1">
    <source>
        <dbReference type="SAM" id="Phobius"/>
    </source>
</evidence>